<evidence type="ECO:0000313" key="2">
    <source>
        <dbReference type="EMBL" id="KAJ3556793.1"/>
    </source>
</evidence>
<organism evidence="2 3">
    <name type="scientific">Leucocoprinus birnbaumii</name>
    <dbReference type="NCBI Taxonomy" id="56174"/>
    <lineage>
        <taxon>Eukaryota</taxon>
        <taxon>Fungi</taxon>
        <taxon>Dikarya</taxon>
        <taxon>Basidiomycota</taxon>
        <taxon>Agaricomycotina</taxon>
        <taxon>Agaricomycetes</taxon>
        <taxon>Agaricomycetidae</taxon>
        <taxon>Agaricales</taxon>
        <taxon>Agaricineae</taxon>
        <taxon>Agaricaceae</taxon>
        <taxon>Leucocoprinus</taxon>
    </lineage>
</organism>
<dbReference type="EMBL" id="JANIEX010001544">
    <property type="protein sequence ID" value="KAJ3556793.1"/>
    <property type="molecule type" value="Genomic_DNA"/>
</dbReference>
<feature type="compositionally biased region" description="Low complexity" evidence="1">
    <location>
        <begin position="195"/>
        <end position="217"/>
    </location>
</feature>
<dbReference type="AlphaFoldDB" id="A0AAD5VFM7"/>
<feature type="compositionally biased region" description="Low complexity" evidence="1">
    <location>
        <begin position="256"/>
        <end position="280"/>
    </location>
</feature>
<gene>
    <name evidence="2" type="ORF">NP233_g11902</name>
</gene>
<feature type="region of interest" description="Disordered" evidence="1">
    <location>
        <begin position="244"/>
        <end position="290"/>
    </location>
</feature>
<reference evidence="2" key="1">
    <citation type="submission" date="2022-07" db="EMBL/GenBank/DDBJ databases">
        <title>Genome Sequence of Leucocoprinus birnbaumii.</title>
        <authorList>
            <person name="Buettner E."/>
        </authorList>
    </citation>
    <scope>NUCLEOTIDE SEQUENCE</scope>
    <source>
        <strain evidence="2">VT141</strain>
    </source>
</reference>
<keyword evidence="3" id="KW-1185">Reference proteome</keyword>
<proteinExistence type="predicted"/>
<feature type="region of interest" description="Disordered" evidence="1">
    <location>
        <begin position="186"/>
        <end position="217"/>
    </location>
</feature>
<evidence type="ECO:0000313" key="3">
    <source>
        <dbReference type="Proteomes" id="UP001213000"/>
    </source>
</evidence>
<accession>A0AAD5VFM7</accession>
<dbReference type="Proteomes" id="UP001213000">
    <property type="component" value="Unassembled WGS sequence"/>
</dbReference>
<name>A0AAD5VFM7_9AGAR</name>
<sequence>MLQMLDGKEEEEGVRVIIRLAALDEQGTELASPNEQTTFLHIVRLGNKTEQQTPAEDGSEADDHRPWVVRVVKREATIGPHTFQLHEIFGLTSSPHTHTPHQAPPPPQLPPHQIQIPHLPHLYTRTHHKPPPGYQEEGKKTILRLNVYSVYLHHVKSCLSRVDIWLRITHAPEPVVPPPAVVAPEGGNATGGAEDGAATGAAGAVAPAPTTTTPAAATATVLPTRRKRKAKGWFCPVCRQHKEDRPSIEDPQIASPVTPTANPVPVGNPAAAATNANGANDTSERSGGGGLFSSVRPAFLRGFSTRSASASANANVATVAVVPNVGGPGDVESRAGLGGVGA</sequence>
<feature type="region of interest" description="Disordered" evidence="1">
    <location>
        <begin position="93"/>
        <end position="114"/>
    </location>
</feature>
<comment type="caution">
    <text evidence="2">The sequence shown here is derived from an EMBL/GenBank/DDBJ whole genome shotgun (WGS) entry which is preliminary data.</text>
</comment>
<evidence type="ECO:0000256" key="1">
    <source>
        <dbReference type="SAM" id="MobiDB-lite"/>
    </source>
</evidence>
<protein>
    <submittedName>
        <fullName evidence="2">Uncharacterized protein</fullName>
    </submittedName>
</protein>